<protein>
    <submittedName>
        <fullName evidence="2">Type IV pilus assembly protein PilW</fullName>
    </submittedName>
</protein>
<dbReference type="Pfam" id="PF16074">
    <property type="entry name" value="PilW"/>
    <property type="match status" value="1"/>
</dbReference>
<gene>
    <name evidence="2" type="ORF">SAMN05421732_10843</name>
</gene>
<keyword evidence="3" id="KW-1185">Reference proteome</keyword>
<feature type="transmembrane region" description="Helical" evidence="1">
    <location>
        <begin position="12"/>
        <end position="34"/>
    </location>
</feature>
<keyword evidence="1" id="KW-0812">Transmembrane</keyword>
<evidence type="ECO:0000313" key="2">
    <source>
        <dbReference type="EMBL" id="SDC54714.1"/>
    </source>
</evidence>
<keyword evidence="1" id="KW-0472">Membrane</keyword>
<dbReference type="STRING" id="1226327.SAMN05421732_10843"/>
<keyword evidence="1" id="KW-1133">Transmembrane helix</keyword>
<dbReference type="GO" id="GO:0043683">
    <property type="term" value="P:type IV pilus assembly"/>
    <property type="evidence" value="ECO:0007669"/>
    <property type="project" value="InterPro"/>
</dbReference>
<dbReference type="Pfam" id="PF07963">
    <property type="entry name" value="N_methyl"/>
    <property type="match status" value="1"/>
</dbReference>
<dbReference type="RefSeq" id="WP_092820175.1">
    <property type="nucleotide sequence ID" value="NZ_BAABKJ010000013.1"/>
</dbReference>
<dbReference type="Proteomes" id="UP000243468">
    <property type="component" value="Unassembled WGS sequence"/>
</dbReference>
<reference evidence="3" key="1">
    <citation type="submission" date="2016-09" db="EMBL/GenBank/DDBJ databases">
        <authorList>
            <person name="Varghese N."/>
            <person name="Submissions S."/>
        </authorList>
    </citation>
    <scope>NUCLEOTIDE SEQUENCE [LARGE SCALE GENOMIC DNA]</scope>
    <source>
        <strain evidence="3">ANC 4667</strain>
    </source>
</reference>
<dbReference type="AlphaFoldDB" id="A0A1G6MHG2"/>
<evidence type="ECO:0000313" key="3">
    <source>
        <dbReference type="Proteomes" id="UP000243468"/>
    </source>
</evidence>
<dbReference type="InterPro" id="IPR012902">
    <property type="entry name" value="N_methyl_site"/>
</dbReference>
<dbReference type="NCBIfam" id="TIGR02532">
    <property type="entry name" value="IV_pilin_GFxxxE"/>
    <property type="match status" value="1"/>
</dbReference>
<proteinExistence type="predicted"/>
<name>A0A1G6MHG2_9GAMM</name>
<sequence>MAHKHYTSGFTLIELMIALTLGLLIVASGLAAFLSSSRSLGLQSGMSELQQNANFGLSLVAHDLRHTNLNTVSAQKINNFVNGSGIIFKKENLPLALQTITNLETELVSLQDRDTDNTTGKSDRITIQYTPETESIINCEGATVGTAVAPASNLVIVQRYYLAASPQQITGEPTAYSLYCDAGSYPKSAPTAIAGLGVHGSNNAQQMMQRVDAFKIRLGVKNPSGQFRYMTINEYIDEMDDIRDACATPIVEDTCAKTYLQVTSMEVGILSRSTGTIGADASLNTQTTFDVAGKDNVTLAGDAAVNKRYLRQAVNQVVAIRNTLGASQ</sequence>
<evidence type="ECO:0000256" key="1">
    <source>
        <dbReference type="SAM" id="Phobius"/>
    </source>
</evidence>
<dbReference type="EMBL" id="FMYO01000008">
    <property type="protein sequence ID" value="SDC54714.1"/>
    <property type="molecule type" value="Genomic_DNA"/>
</dbReference>
<accession>A0A1G6MHG2</accession>
<dbReference type="PROSITE" id="PS00409">
    <property type="entry name" value="PROKAR_NTER_METHYL"/>
    <property type="match status" value="1"/>
</dbReference>
<dbReference type="InterPro" id="IPR032092">
    <property type="entry name" value="PilW"/>
</dbReference>
<dbReference type="OrthoDB" id="6712892at2"/>
<organism evidence="2 3">
    <name type="scientific">Acinetobacter kookii</name>
    <dbReference type="NCBI Taxonomy" id="1226327"/>
    <lineage>
        <taxon>Bacteria</taxon>
        <taxon>Pseudomonadati</taxon>
        <taxon>Pseudomonadota</taxon>
        <taxon>Gammaproteobacteria</taxon>
        <taxon>Moraxellales</taxon>
        <taxon>Moraxellaceae</taxon>
        <taxon>Acinetobacter</taxon>
    </lineage>
</organism>